<evidence type="ECO:0000313" key="2">
    <source>
        <dbReference type="Proteomes" id="UP000186607"/>
    </source>
</evidence>
<sequence>MPALEQGMGLLAITALVEVTVLAEVKVTGSTTASPSG</sequence>
<keyword evidence="2" id="KW-1185">Reference proteome</keyword>
<accession>A0A1U7NZW5</accession>
<reference evidence="1 2" key="1">
    <citation type="submission" date="2017-01" db="EMBL/GenBank/DDBJ databases">
        <title>Genome Analysis of Deinococcus marmoris KOPRI26562.</title>
        <authorList>
            <person name="Kim J.H."/>
            <person name="Oh H.-M."/>
        </authorList>
    </citation>
    <scope>NUCLEOTIDE SEQUENCE [LARGE SCALE GENOMIC DNA]</scope>
    <source>
        <strain evidence="1 2">KOPRI26562</strain>
    </source>
</reference>
<dbReference type="STRING" id="249408.BOO71_0005524"/>
<evidence type="ECO:0000313" key="1">
    <source>
        <dbReference type="EMBL" id="OLV18461.1"/>
    </source>
</evidence>
<comment type="caution">
    <text evidence="1">The sequence shown here is derived from an EMBL/GenBank/DDBJ whole genome shotgun (WGS) entry which is preliminary data.</text>
</comment>
<name>A0A1U7NZW5_9DEIO</name>
<proteinExistence type="predicted"/>
<protein>
    <submittedName>
        <fullName evidence="1">Uncharacterized protein</fullName>
    </submittedName>
</protein>
<gene>
    <name evidence="1" type="ORF">BOO71_0005524</name>
</gene>
<organism evidence="1 2">
    <name type="scientific">Deinococcus marmoris</name>
    <dbReference type="NCBI Taxonomy" id="249408"/>
    <lineage>
        <taxon>Bacteria</taxon>
        <taxon>Thermotogati</taxon>
        <taxon>Deinococcota</taxon>
        <taxon>Deinococci</taxon>
        <taxon>Deinococcales</taxon>
        <taxon>Deinococcaceae</taxon>
        <taxon>Deinococcus</taxon>
    </lineage>
</organism>
<dbReference type="AlphaFoldDB" id="A0A1U7NZW5"/>
<dbReference type="Proteomes" id="UP000186607">
    <property type="component" value="Unassembled WGS sequence"/>
</dbReference>
<dbReference type="EMBL" id="MSTI01000066">
    <property type="protein sequence ID" value="OLV18461.1"/>
    <property type="molecule type" value="Genomic_DNA"/>
</dbReference>